<protein>
    <submittedName>
        <fullName evidence="1">(African queen) hypothetical protein</fullName>
    </submittedName>
</protein>
<proteinExistence type="predicted"/>
<accession>A0A8J2QSF7</accession>
<dbReference type="EMBL" id="CAKASE010000053">
    <property type="protein sequence ID" value="CAG9565168.1"/>
    <property type="molecule type" value="Genomic_DNA"/>
</dbReference>
<evidence type="ECO:0000313" key="2">
    <source>
        <dbReference type="Proteomes" id="UP000789524"/>
    </source>
</evidence>
<gene>
    <name evidence="1" type="ORF">DCHRY22_LOCUS6067</name>
</gene>
<organism evidence="1 2">
    <name type="scientific">Danaus chrysippus</name>
    <name type="common">African queen</name>
    <dbReference type="NCBI Taxonomy" id="151541"/>
    <lineage>
        <taxon>Eukaryota</taxon>
        <taxon>Metazoa</taxon>
        <taxon>Ecdysozoa</taxon>
        <taxon>Arthropoda</taxon>
        <taxon>Hexapoda</taxon>
        <taxon>Insecta</taxon>
        <taxon>Pterygota</taxon>
        <taxon>Neoptera</taxon>
        <taxon>Endopterygota</taxon>
        <taxon>Lepidoptera</taxon>
        <taxon>Glossata</taxon>
        <taxon>Ditrysia</taxon>
        <taxon>Papilionoidea</taxon>
        <taxon>Nymphalidae</taxon>
        <taxon>Danainae</taxon>
        <taxon>Danaini</taxon>
        <taxon>Danaina</taxon>
        <taxon>Danaus</taxon>
        <taxon>Anosia</taxon>
    </lineage>
</organism>
<dbReference type="Proteomes" id="UP000789524">
    <property type="component" value="Unassembled WGS sequence"/>
</dbReference>
<comment type="caution">
    <text evidence="1">The sequence shown here is derived from an EMBL/GenBank/DDBJ whole genome shotgun (WGS) entry which is preliminary data.</text>
</comment>
<dbReference type="AlphaFoldDB" id="A0A8J2QSF7"/>
<evidence type="ECO:0000313" key="1">
    <source>
        <dbReference type="EMBL" id="CAG9565168.1"/>
    </source>
</evidence>
<sequence>MRRGEARHWAMNSGGSTLCRHWAELNNVDSGGYIGQPMAARRVFCYAQCACAGHALRAPHQLCRATQIGPFGCGATNESPNTQPSDSYNE</sequence>
<keyword evidence="2" id="KW-1185">Reference proteome</keyword>
<name>A0A8J2QSF7_9NEOP</name>
<reference evidence="1" key="1">
    <citation type="submission" date="2021-09" db="EMBL/GenBank/DDBJ databases">
        <authorList>
            <person name="Martin H S."/>
        </authorList>
    </citation>
    <scope>NUCLEOTIDE SEQUENCE</scope>
</reference>